<reference evidence="1" key="1">
    <citation type="submission" date="2021-01" db="EMBL/GenBank/DDBJ databases">
        <title>Whole genome shotgun sequence of Acrocarpospora phusangensis NBRC 108782.</title>
        <authorList>
            <person name="Komaki H."/>
            <person name="Tamura T."/>
        </authorList>
    </citation>
    <scope>NUCLEOTIDE SEQUENCE</scope>
    <source>
        <strain evidence="1">NBRC 108782</strain>
    </source>
</reference>
<organism evidence="1 2">
    <name type="scientific">Acrocarpospora phusangensis</name>
    <dbReference type="NCBI Taxonomy" id="1070424"/>
    <lineage>
        <taxon>Bacteria</taxon>
        <taxon>Bacillati</taxon>
        <taxon>Actinomycetota</taxon>
        <taxon>Actinomycetes</taxon>
        <taxon>Streptosporangiales</taxon>
        <taxon>Streptosporangiaceae</taxon>
        <taxon>Acrocarpospora</taxon>
    </lineage>
</organism>
<evidence type="ECO:0000313" key="1">
    <source>
        <dbReference type="EMBL" id="GIH29811.1"/>
    </source>
</evidence>
<dbReference type="Proteomes" id="UP000640052">
    <property type="component" value="Unassembled WGS sequence"/>
</dbReference>
<sequence>MENEDPPDLTKSLPIRLHYVRVSPTDLPDGEPIAVHKPGHIYWLVDGSQMAAPLLRPLGLVGDNALSSLAPLSEPTAEPFGELRLVREDIGINELEWTLDKTGFYIPVPKKLISARLVDQMMLGTNEQLRHFRPKEG</sequence>
<evidence type="ECO:0000313" key="2">
    <source>
        <dbReference type="Proteomes" id="UP000640052"/>
    </source>
</evidence>
<keyword evidence="2" id="KW-1185">Reference proteome</keyword>
<gene>
    <name evidence="1" type="ORF">Aph01nite_81210</name>
</gene>
<comment type="caution">
    <text evidence="1">The sequence shown here is derived from an EMBL/GenBank/DDBJ whole genome shotgun (WGS) entry which is preliminary data.</text>
</comment>
<dbReference type="EMBL" id="BOOA01000172">
    <property type="protein sequence ID" value="GIH29811.1"/>
    <property type="molecule type" value="Genomic_DNA"/>
</dbReference>
<protein>
    <submittedName>
        <fullName evidence="1">Uncharacterized protein</fullName>
    </submittedName>
</protein>
<dbReference type="RefSeq" id="WP_204046438.1">
    <property type="nucleotide sequence ID" value="NZ_BOOA01000172.1"/>
</dbReference>
<accession>A0A919QL96</accession>
<name>A0A919QL96_9ACTN</name>
<dbReference type="AlphaFoldDB" id="A0A919QL96"/>
<proteinExistence type="predicted"/>